<evidence type="ECO:0000259" key="5">
    <source>
        <dbReference type="Pfam" id="PF00733"/>
    </source>
</evidence>
<evidence type="ECO:0000256" key="1">
    <source>
        <dbReference type="ARBA" id="ARBA00022598"/>
    </source>
</evidence>
<dbReference type="Pfam" id="PF00733">
    <property type="entry name" value="Asn_synthase"/>
    <property type="match status" value="2"/>
</dbReference>
<gene>
    <name evidence="7" type="ORF">CP970_43090</name>
</gene>
<evidence type="ECO:0000259" key="6">
    <source>
        <dbReference type="Pfam" id="PF13537"/>
    </source>
</evidence>
<feature type="domain" description="Asparagine synthetase" evidence="5">
    <location>
        <begin position="218"/>
        <end position="357"/>
    </location>
</feature>
<dbReference type="Gene3D" id="3.40.50.620">
    <property type="entry name" value="HUPs"/>
    <property type="match status" value="1"/>
</dbReference>
<evidence type="ECO:0000256" key="4">
    <source>
        <dbReference type="SAM" id="MobiDB-lite"/>
    </source>
</evidence>
<keyword evidence="3" id="KW-0067">ATP-binding</keyword>
<dbReference type="KEGG" id="ska:CP970_43090"/>
<dbReference type="InterPro" id="IPR001962">
    <property type="entry name" value="Asn_synthase"/>
</dbReference>
<evidence type="ECO:0000256" key="3">
    <source>
        <dbReference type="ARBA" id="ARBA00022840"/>
    </source>
</evidence>
<dbReference type="GO" id="GO:0005524">
    <property type="term" value="F:ATP binding"/>
    <property type="evidence" value="ECO:0007669"/>
    <property type="project" value="UniProtKB-KW"/>
</dbReference>
<dbReference type="Pfam" id="PF13537">
    <property type="entry name" value="GATase_7"/>
    <property type="match status" value="1"/>
</dbReference>
<protein>
    <submittedName>
        <fullName evidence="7">Asparagine synthetase B</fullName>
    </submittedName>
</protein>
<dbReference type="InterPro" id="IPR029055">
    <property type="entry name" value="Ntn_hydrolases_N"/>
</dbReference>
<dbReference type="SUPFAM" id="SSF52402">
    <property type="entry name" value="Adenine nucleotide alpha hydrolases-like"/>
    <property type="match status" value="1"/>
</dbReference>
<dbReference type="OrthoDB" id="9763290at2"/>
<dbReference type="EMBL" id="CP023699">
    <property type="protein sequence ID" value="QEU96830.1"/>
    <property type="molecule type" value="Genomic_DNA"/>
</dbReference>
<keyword evidence="8" id="KW-1185">Reference proteome</keyword>
<evidence type="ECO:0000256" key="2">
    <source>
        <dbReference type="ARBA" id="ARBA00022741"/>
    </source>
</evidence>
<feature type="domain" description="Glutamine amidotransferase type-2" evidence="6">
    <location>
        <begin position="65"/>
        <end position="157"/>
    </location>
</feature>
<evidence type="ECO:0000313" key="7">
    <source>
        <dbReference type="EMBL" id="QEU96830.1"/>
    </source>
</evidence>
<sequence length="518" mass="55668">MTPNSPAAIGFRTELRQDGGHLTEPVFAARGSRATWQERAADLTLHAVLLHSGAPDEACARARGRTLVFAGELYNRDALHRLLPPGRALPGTDAALVSALFDVYDLHVFRLLNGRFAALVTESGRALLATDHVGSVPLYVRVAPGRVLAATEAKALRDAPPGRPVPARPVRRKTGTHQVPAGTVLDIEVATGKCVPHRTWAPPLARRILPEEEATDTVRRAVERAVRTRAGGSTPLVVLSGGIDSSAVAALAARRSAKPIDTVSMGTDAADEFPQARVVARHIGSAHREITVPIAELLRWLPHTVWAAECLDPDIVEYLLPLTALYLRIGGPGRRVLTGYGADIPLGGMHRENRLPRLDTAVCHDMDTFDGLNEMSPTLSAVGGHWTTHPYWDRDVLDVLVSLEAGLKRRHGQDKWVLRAAMSDVLPHEVVVRPKLGVHEGSGTSASFSRLLVDAGAPRERVREAKRLVVREVFDQVVVGGRHPDDVAIDSVVDAVLGAGVEPATARLSGAAARPVPR</sequence>
<evidence type="ECO:0000313" key="8">
    <source>
        <dbReference type="Proteomes" id="UP000325529"/>
    </source>
</evidence>
<feature type="domain" description="Asparagine synthetase" evidence="5">
    <location>
        <begin position="389"/>
        <end position="477"/>
    </location>
</feature>
<dbReference type="Gene3D" id="3.60.20.10">
    <property type="entry name" value="Glutamine Phosphoribosylpyrophosphate, subunit 1, domain 1"/>
    <property type="match status" value="1"/>
</dbReference>
<name>A0A5J6GLN8_STRKN</name>
<dbReference type="CDD" id="cd01991">
    <property type="entry name" value="Asn_synthase_B_C"/>
    <property type="match status" value="1"/>
</dbReference>
<proteinExistence type="predicted"/>
<dbReference type="GO" id="GO:0005829">
    <property type="term" value="C:cytosol"/>
    <property type="evidence" value="ECO:0007669"/>
    <property type="project" value="TreeGrafter"/>
</dbReference>
<dbReference type="SUPFAM" id="SSF56235">
    <property type="entry name" value="N-terminal nucleophile aminohydrolases (Ntn hydrolases)"/>
    <property type="match status" value="1"/>
</dbReference>
<dbReference type="RefSeq" id="WP_055545183.1">
    <property type="nucleotide sequence ID" value="NZ_CP023699.1"/>
</dbReference>
<dbReference type="InterPro" id="IPR014729">
    <property type="entry name" value="Rossmann-like_a/b/a_fold"/>
</dbReference>
<keyword evidence="2" id="KW-0547">Nucleotide-binding</keyword>
<dbReference type="PANTHER" id="PTHR11772">
    <property type="entry name" value="ASPARAGINE SYNTHETASE"/>
    <property type="match status" value="1"/>
</dbReference>
<dbReference type="AlphaFoldDB" id="A0A5J6GLN8"/>
<dbReference type="PANTHER" id="PTHR11772:SF2">
    <property type="entry name" value="ASPARAGINE SYNTHETASE [GLUTAMINE-HYDROLYZING]"/>
    <property type="match status" value="1"/>
</dbReference>
<organism evidence="7 8">
    <name type="scientific">Streptomyces kanamyceticus</name>
    <dbReference type="NCBI Taxonomy" id="1967"/>
    <lineage>
        <taxon>Bacteria</taxon>
        <taxon>Bacillati</taxon>
        <taxon>Actinomycetota</taxon>
        <taxon>Actinomycetes</taxon>
        <taxon>Kitasatosporales</taxon>
        <taxon>Streptomycetaceae</taxon>
        <taxon>Streptomyces</taxon>
    </lineage>
</organism>
<reference evidence="7 8" key="1">
    <citation type="submission" date="2017-09" db="EMBL/GenBank/DDBJ databases">
        <authorList>
            <person name="Lee N."/>
            <person name="Cho B.-K."/>
        </authorList>
    </citation>
    <scope>NUCLEOTIDE SEQUENCE [LARGE SCALE GENOMIC DNA]</scope>
    <source>
        <strain evidence="7 8">ATCC 12853</strain>
    </source>
</reference>
<dbReference type="InterPro" id="IPR050795">
    <property type="entry name" value="Asn_Synthetase"/>
</dbReference>
<keyword evidence="1" id="KW-0436">Ligase</keyword>
<dbReference type="InterPro" id="IPR017932">
    <property type="entry name" value="GATase_2_dom"/>
</dbReference>
<feature type="region of interest" description="Disordered" evidence="4">
    <location>
        <begin position="155"/>
        <end position="176"/>
    </location>
</feature>
<dbReference type="GO" id="GO:0004066">
    <property type="term" value="F:asparagine synthase (glutamine-hydrolyzing) activity"/>
    <property type="evidence" value="ECO:0007669"/>
    <property type="project" value="InterPro"/>
</dbReference>
<dbReference type="Proteomes" id="UP000325529">
    <property type="component" value="Chromosome"/>
</dbReference>
<accession>A0A5J6GLN8</accession>
<dbReference type="GO" id="GO:0006529">
    <property type="term" value="P:asparagine biosynthetic process"/>
    <property type="evidence" value="ECO:0007669"/>
    <property type="project" value="InterPro"/>
</dbReference>